<evidence type="ECO:0000256" key="4">
    <source>
        <dbReference type="ARBA" id="ARBA00022771"/>
    </source>
</evidence>
<evidence type="ECO:0000256" key="3">
    <source>
        <dbReference type="ARBA" id="ARBA00022737"/>
    </source>
</evidence>
<dbReference type="RefSeq" id="XP_065459071.1">
    <property type="nucleotide sequence ID" value="XM_065602999.1"/>
</dbReference>
<dbReference type="EMBL" id="CP134188">
    <property type="protein sequence ID" value="WPB03287.1"/>
    <property type="molecule type" value="Genomic_DNA"/>
</dbReference>
<evidence type="ECO:0000259" key="7">
    <source>
        <dbReference type="PROSITE" id="PS51873"/>
    </source>
</evidence>
<accession>A0ABZ0NUZ6</accession>
<evidence type="ECO:0000256" key="6">
    <source>
        <dbReference type="ARBA" id="ARBA00022833"/>
    </source>
</evidence>
<evidence type="ECO:0000256" key="2">
    <source>
        <dbReference type="ARBA" id="ARBA00022723"/>
    </source>
</evidence>
<keyword evidence="1" id="KW-0808">Transferase</keyword>
<evidence type="ECO:0000256" key="1">
    <source>
        <dbReference type="ARBA" id="ARBA00022679"/>
    </source>
</evidence>
<evidence type="ECO:0000313" key="8">
    <source>
        <dbReference type="EMBL" id="WPB03287.1"/>
    </source>
</evidence>
<keyword evidence="4" id="KW-0863">Zinc-finger</keyword>
<reference evidence="8 9" key="1">
    <citation type="submission" date="2023-09" db="EMBL/GenBank/DDBJ databases">
        <title>Complete-Gapless Cercospora beticola genome.</title>
        <authorList>
            <person name="Wyatt N.A."/>
            <person name="Spanner R.E."/>
            <person name="Bolton M.D."/>
        </authorList>
    </citation>
    <scope>NUCLEOTIDE SEQUENCE [LARGE SCALE GENOMIC DNA]</scope>
    <source>
        <strain evidence="8">Cb09-40</strain>
    </source>
</reference>
<dbReference type="InterPro" id="IPR002867">
    <property type="entry name" value="IBR_dom"/>
</dbReference>
<evidence type="ECO:0000256" key="5">
    <source>
        <dbReference type="ARBA" id="ARBA00022786"/>
    </source>
</evidence>
<evidence type="ECO:0000313" key="9">
    <source>
        <dbReference type="Proteomes" id="UP001302367"/>
    </source>
</evidence>
<dbReference type="PROSITE" id="PS51873">
    <property type="entry name" value="TRIAD"/>
    <property type="match status" value="1"/>
</dbReference>
<dbReference type="InterPro" id="IPR044066">
    <property type="entry name" value="TRIAD_supradom"/>
</dbReference>
<keyword evidence="3" id="KW-0677">Repeat</keyword>
<feature type="domain" description="RING-type" evidence="7">
    <location>
        <begin position="1"/>
        <end position="186"/>
    </location>
</feature>
<protein>
    <recommendedName>
        <fullName evidence="7">RING-type domain-containing protein</fullName>
    </recommendedName>
</protein>
<dbReference type="GeneID" id="90644420"/>
<dbReference type="PROSITE" id="PS00518">
    <property type="entry name" value="ZF_RING_1"/>
    <property type="match status" value="1"/>
</dbReference>
<name>A0ABZ0NUZ6_CERBT</name>
<organism evidence="8 9">
    <name type="scientific">Cercospora beticola</name>
    <name type="common">Sugarbeet leaf spot fungus</name>
    <dbReference type="NCBI Taxonomy" id="122368"/>
    <lineage>
        <taxon>Eukaryota</taxon>
        <taxon>Fungi</taxon>
        <taxon>Dikarya</taxon>
        <taxon>Ascomycota</taxon>
        <taxon>Pezizomycotina</taxon>
        <taxon>Dothideomycetes</taxon>
        <taxon>Dothideomycetidae</taxon>
        <taxon>Mycosphaerellales</taxon>
        <taxon>Mycosphaerellaceae</taxon>
        <taxon>Cercospora</taxon>
    </lineage>
</organism>
<keyword evidence="9" id="KW-1185">Reference proteome</keyword>
<dbReference type="Gene3D" id="1.20.120.1750">
    <property type="match status" value="1"/>
</dbReference>
<dbReference type="SUPFAM" id="SSF57850">
    <property type="entry name" value="RING/U-box"/>
    <property type="match status" value="1"/>
</dbReference>
<proteinExistence type="predicted"/>
<dbReference type="Proteomes" id="UP001302367">
    <property type="component" value="Chromosome 5"/>
</dbReference>
<gene>
    <name evidence="8" type="ORF">RHO25_007924</name>
</gene>
<keyword evidence="6" id="KW-0862">Zinc</keyword>
<keyword evidence="5" id="KW-0833">Ubl conjugation pathway</keyword>
<dbReference type="Pfam" id="PF01485">
    <property type="entry name" value="IBR"/>
    <property type="match status" value="1"/>
</dbReference>
<dbReference type="InterPro" id="IPR017907">
    <property type="entry name" value="Znf_RING_CS"/>
</dbReference>
<sequence length="186" mass="20401">MGCCIVCYSADPPHRAAYEAAFFTCRHKEFACPKCWESYILQCLKTSSKPIECIQPGCSHVLSEQEISKRVSPETFFKLTKVNHLNTATLGLAPSKVCPSIGCAEVVKKESDSEHTICPECGHDFCWLCLAAIEPFDSAIAGFCMHKLFCPLRKGGSLADESDETLFAHEAEAVVGDEMSEGWAIV</sequence>
<keyword evidence="2" id="KW-0479">Metal-binding</keyword>